<evidence type="ECO:0008006" key="3">
    <source>
        <dbReference type="Google" id="ProtNLM"/>
    </source>
</evidence>
<comment type="caution">
    <text evidence="2">The sequence shown here is derived from an EMBL/GenBank/DDBJ whole genome shotgun (WGS) entry which is preliminary data.</text>
</comment>
<proteinExistence type="predicted"/>
<keyword evidence="1" id="KW-1133">Transmembrane helix</keyword>
<feature type="transmembrane region" description="Helical" evidence="1">
    <location>
        <begin position="33"/>
        <end position="53"/>
    </location>
</feature>
<name>A0A0F9RIX1_9ZZZZ</name>
<reference evidence="2" key="1">
    <citation type="journal article" date="2015" name="Nature">
        <title>Complex archaea that bridge the gap between prokaryotes and eukaryotes.</title>
        <authorList>
            <person name="Spang A."/>
            <person name="Saw J.H."/>
            <person name="Jorgensen S.L."/>
            <person name="Zaremba-Niedzwiedzka K."/>
            <person name="Martijn J."/>
            <person name="Lind A.E."/>
            <person name="van Eijk R."/>
            <person name="Schleper C."/>
            <person name="Guy L."/>
            <person name="Ettema T.J."/>
        </authorList>
    </citation>
    <scope>NUCLEOTIDE SEQUENCE</scope>
</reference>
<sequence>MDIRSLKYKLKQRINLQFFKHSWLDLKRDKAKAIFGISGIAISLFLLTVIGMLNDTVNYNFLLYVTSTTGSSDIMITRTIQTDLTFDPFYDENIIENELNNIDGVDELFPRIIMFVSVTSKNINTSGTLQLYGIDFKNEALSGN</sequence>
<organism evidence="2">
    <name type="scientific">marine sediment metagenome</name>
    <dbReference type="NCBI Taxonomy" id="412755"/>
    <lineage>
        <taxon>unclassified sequences</taxon>
        <taxon>metagenomes</taxon>
        <taxon>ecological metagenomes</taxon>
    </lineage>
</organism>
<dbReference type="EMBL" id="LAZR01000915">
    <property type="protein sequence ID" value="KKN54729.1"/>
    <property type="molecule type" value="Genomic_DNA"/>
</dbReference>
<evidence type="ECO:0000313" key="2">
    <source>
        <dbReference type="EMBL" id="KKN54729.1"/>
    </source>
</evidence>
<protein>
    <recommendedName>
        <fullName evidence="3">MacB-like periplasmic core domain-containing protein</fullName>
    </recommendedName>
</protein>
<dbReference type="AlphaFoldDB" id="A0A0F9RIX1"/>
<keyword evidence="1" id="KW-0812">Transmembrane</keyword>
<evidence type="ECO:0000256" key="1">
    <source>
        <dbReference type="SAM" id="Phobius"/>
    </source>
</evidence>
<accession>A0A0F9RIX1</accession>
<feature type="non-terminal residue" evidence="2">
    <location>
        <position position="144"/>
    </location>
</feature>
<gene>
    <name evidence="2" type="ORF">LCGC14_0589290</name>
</gene>
<keyword evidence="1" id="KW-0472">Membrane</keyword>